<sequence length="73" mass="7991">MASSKAYICCPISLKLLSFTMVELQLYPIIPTPPNRALSKGYMSYRYALKLGVCAKVLNLVNVKLGSPPTLPC</sequence>
<gene>
    <name evidence="1" type="ORF">Lalb_Chr18g0057291</name>
</gene>
<keyword evidence="2" id="KW-1185">Reference proteome</keyword>
<dbReference type="Proteomes" id="UP000447434">
    <property type="component" value="Chromosome 18"/>
</dbReference>
<evidence type="ECO:0000313" key="2">
    <source>
        <dbReference type="Proteomes" id="UP000447434"/>
    </source>
</evidence>
<protein>
    <submittedName>
        <fullName evidence="1">Uncharacterized protein</fullName>
    </submittedName>
</protein>
<accession>A0A6A4P532</accession>
<proteinExistence type="predicted"/>
<dbReference type="EMBL" id="WOCE01000018">
    <property type="protein sequence ID" value="KAE9594769.1"/>
    <property type="molecule type" value="Genomic_DNA"/>
</dbReference>
<evidence type="ECO:0000313" key="1">
    <source>
        <dbReference type="EMBL" id="KAE9594769.1"/>
    </source>
</evidence>
<dbReference type="AlphaFoldDB" id="A0A6A4P532"/>
<comment type="caution">
    <text evidence="1">The sequence shown here is derived from an EMBL/GenBank/DDBJ whole genome shotgun (WGS) entry which is preliminary data.</text>
</comment>
<reference evidence="2" key="1">
    <citation type="journal article" date="2020" name="Nat. Commun.">
        <title>Genome sequence of the cluster root forming white lupin.</title>
        <authorList>
            <person name="Hufnagel B."/>
            <person name="Marques A."/>
            <person name="Soriano A."/>
            <person name="Marques L."/>
            <person name="Divol F."/>
            <person name="Doumas P."/>
            <person name="Sallet E."/>
            <person name="Mancinotti D."/>
            <person name="Carrere S."/>
            <person name="Marande W."/>
            <person name="Arribat S."/>
            <person name="Keller J."/>
            <person name="Huneau C."/>
            <person name="Blein T."/>
            <person name="Aime D."/>
            <person name="Laguerre M."/>
            <person name="Taylor J."/>
            <person name="Schubert V."/>
            <person name="Nelson M."/>
            <person name="Geu-Flores F."/>
            <person name="Crespi M."/>
            <person name="Gallardo-Guerrero K."/>
            <person name="Delaux P.-M."/>
            <person name="Salse J."/>
            <person name="Berges H."/>
            <person name="Guyot R."/>
            <person name="Gouzy J."/>
            <person name="Peret B."/>
        </authorList>
    </citation>
    <scope>NUCLEOTIDE SEQUENCE [LARGE SCALE GENOMIC DNA]</scope>
    <source>
        <strain evidence="2">cv. Amiga</strain>
    </source>
</reference>
<organism evidence="1 2">
    <name type="scientific">Lupinus albus</name>
    <name type="common">White lupine</name>
    <name type="synonym">Lupinus termis</name>
    <dbReference type="NCBI Taxonomy" id="3870"/>
    <lineage>
        <taxon>Eukaryota</taxon>
        <taxon>Viridiplantae</taxon>
        <taxon>Streptophyta</taxon>
        <taxon>Embryophyta</taxon>
        <taxon>Tracheophyta</taxon>
        <taxon>Spermatophyta</taxon>
        <taxon>Magnoliopsida</taxon>
        <taxon>eudicotyledons</taxon>
        <taxon>Gunneridae</taxon>
        <taxon>Pentapetalae</taxon>
        <taxon>rosids</taxon>
        <taxon>fabids</taxon>
        <taxon>Fabales</taxon>
        <taxon>Fabaceae</taxon>
        <taxon>Papilionoideae</taxon>
        <taxon>50 kb inversion clade</taxon>
        <taxon>genistoids sensu lato</taxon>
        <taxon>core genistoids</taxon>
        <taxon>Genisteae</taxon>
        <taxon>Lupinus</taxon>
    </lineage>
</organism>
<name>A0A6A4P532_LUPAL</name>